<protein>
    <submittedName>
        <fullName evidence="2">Uncharacterized protein</fullName>
    </submittedName>
</protein>
<feature type="region of interest" description="Disordered" evidence="1">
    <location>
        <begin position="87"/>
        <end position="163"/>
    </location>
</feature>
<feature type="region of interest" description="Disordered" evidence="1">
    <location>
        <begin position="219"/>
        <end position="334"/>
    </location>
</feature>
<gene>
    <name evidence="2" type="ORF">BDV96DRAFT_602814</name>
</gene>
<feature type="compositionally biased region" description="Acidic residues" evidence="1">
    <location>
        <begin position="238"/>
        <end position="249"/>
    </location>
</feature>
<evidence type="ECO:0000313" key="2">
    <source>
        <dbReference type="EMBL" id="KAF2111767.1"/>
    </source>
</evidence>
<name>A0A6A5YYV6_9PLEO</name>
<proteinExistence type="predicted"/>
<dbReference type="AlphaFoldDB" id="A0A6A5YYV6"/>
<feature type="compositionally biased region" description="Basic and acidic residues" evidence="1">
    <location>
        <begin position="133"/>
        <end position="148"/>
    </location>
</feature>
<organism evidence="2 3">
    <name type="scientific">Lophiotrema nucula</name>
    <dbReference type="NCBI Taxonomy" id="690887"/>
    <lineage>
        <taxon>Eukaryota</taxon>
        <taxon>Fungi</taxon>
        <taxon>Dikarya</taxon>
        <taxon>Ascomycota</taxon>
        <taxon>Pezizomycotina</taxon>
        <taxon>Dothideomycetes</taxon>
        <taxon>Pleosporomycetidae</taxon>
        <taxon>Pleosporales</taxon>
        <taxon>Lophiotremataceae</taxon>
        <taxon>Lophiotrema</taxon>
    </lineage>
</organism>
<sequence>MSAVVYALDHSSHGDTAAREALLDQVAATFHHRLRPADKQALREILSRFCVEFPPPNGPPVSLDRAFYFSCEHEDFPIYYPVYNTIRDSQPGTPTNIDEDDVPRSGYKADVDLVSDGPLQPYRSSAPSPPSSYKRETPSELTPTREDITPSSPSPQCVLTPRDRSLSSVTLAAHSSSRPIASIEPTTLELSVTGPGPKDPTYVPDAYYDSDMTPSEIDYDRALSEKYASEPSNHADLYDEESELPDEERFEGAESTIEQSIKKEEGRNGDDDVIFIKSVPRSSQAQTTQDSGVADMDRRSPSPKRSREEFEAEIKIEGGAGADEGPERKRSRSR</sequence>
<feature type="compositionally biased region" description="Polar residues" evidence="1">
    <location>
        <begin position="87"/>
        <end position="96"/>
    </location>
</feature>
<dbReference type="Proteomes" id="UP000799770">
    <property type="component" value="Unassembled WGS sequence"/>
</dbReference>
<evidence type="ECO:0000256" key="1">
    <source>
        <dbReference type="SAM" id="MobiDB-lite"/>
    </source>
</evidence>
<feature type="compositionally biased region" description="Basic and acidic residues" evidence="1">
    <location>
        <begin position="295"/>
        <end position="316"/>
    </location>
</feature>
<keyword evidence="3" id="KW-1185">Reference proteome</keyword>
<feature type="compositionally biased region" description="Polar residues" evidence="1">
    <location>
        <begin position="280"/>
        <end position="291"/>
    </location>
</feature>
<dbReference type="EMBL" id="ML977333">
    <property type="protein sequence ID" value="KAF2111767.1"/>
    <property type="molecule type" value="Genomic_DNA"/>
</dbReference>
<reference evidence="2" key="1">
    <citation type="journal article" date="2020" name="Stud. Mycol.">
        <title>101 Dothideomycetes genomes: a test case for predicting lifestyles and emergence of pathogens.</title>
        <authorList>
            <person name="Haridas S."/>
            <person name="Albert R."/>
            <person name="Binder M."/>
            <person name="Bloem J."/>
            <person name="Labutti K."/>
            <person name="Salamov A."/>
            <person name="Andreopoulos B."/>
            <person name="Baker S."/>
            <person name="Barry K."/>
            <person name="Bills G."/>
            <person name="Bluhm B."/>
            <person name="Cannon C."/>
            <person name="Castanera R."/>
            <person name="Culley D."/>
            <person name="Daum C."/>
            <person name="Ezra D."/>
            <person name="Gonzalez J."/>
            <person name="Henrissat B."/>
            <person name="Kuo A."/>
            <person name="Liang C."/>
            <person name="Lipzen A."/>
            <person name="Lutzoni F."/>
            <person name="Magnuson J."/>
            <person name="Mondo S."/>
            <person name="Nolan M."/>
            <person name="Ohm R."/>
            <person name="Pangilinan J."/>
            <person name="Park H.-J."/>
            <person name="Ramirez L."/>
            <person name="Alfaro M."/>
            <person name="Sun H."/>
            <person name="Tritt A."/>
            <person name="Yoshinaga Y."/>
            <person name="Zwiers L.-H."/>
            <person name="Turgeon B."/>
            <person name="Goodwin S."/>
            <person name="Spatafora J."/>
            <person name="Crous P."/>
            <person name="Grigoriev I."/>
        </authorList>
    </citation>
    <scope>NUCLEOTIDE SEQUENCE</scope>
    <source>
        <strain evidence="2">CBS 627.86</strain>
    </source>
</reference>
<feature type="compositionally biased region" description="Basic and acidic residues" evidence="1">
    <location>
        <begin position="260"/>
        <end position="270"/>
    </location>
</feature>
<evidence type="ECO:0000313" key="3">
    <source>
        <dbReference type="Proteomes" id="UP000799770"/>
    </source>
</evidence>
<accession>A0A6A5YYV6</accession>
<feature type="compositionally biased region" description="Basic and acidic residues" evidence="1">
    <location>
        <begin position="219"/>
        <end position="228"/>
    </location>
</feature>